<accession>A0ABW0I6K5</accession>
<evidence type="ECO:0000313" key="2">
    <source>
        <dbReference type="EMBL" id="MFC5409136.1"/>
    </source>
</evidence>
<gene>
    <name evidence="2" type="ORF">ACFPMF_07455</name>
</gene>
<evidence type="ECO:0000313" key="3">
    <source>
        <dbReference type="Proteomes" id="UP001596106"/>
    </source>
</evidence>
<dbReference type="EMBL" id="JBHSMA010000002">
    <property type="protein sequence ID" value="MFC5409136.1"/>
    <property type="molecule type" value="Genomic_DNA"/>
</dbReference>
<keyword evidence="3" id="KW-1185">Reference proteome</keyword>
<keyword evidence="1" id="KW-0472">Membrane</keyword>
<comment type="caution">
    <text evidence="2">The sequence shown here is derived from an EMBL/GenBank/DDBJ whole genome shotgun (WGS) entry which is preliminary data.</text>
</comment>
<keyword evidence="1" id="KW-1133">Transmembrane helix</keyword>
<dbReference type="RefSeq" id="WP_379842775.1">
    <property type="nucleotide sequence ID" value="NZ_JBHSMA010000002.1"/>
</dbReference>
<proteinExistence type="predicted"/>
<dbReference type="Proteomes" id="UP001596106">
    <property type="component" value="Unassembled WGS sequence"/>
</dbReference>
<name>A0ABW0I6K5_9BACT</name>
<sequence>MGKTFEEEIRSLMEELKQLTKQGTIRSKVLYTVEEVAFLTGFSVLTIYGWIHRGRPINGGKKRVFLKPAAEIAERGFRIFPDELDDFLSHFPPAKAE</sequence>
<keyword evidence="1" id="KW-0812">Transmembrane</keyword>
<reference evidence="3" key="1">
    <citation type="journal article" date="2019" name="Int. J. Syst. Evol. Microbiol.">
        <title>The Global Catalogue of Microorganisms (GCM) 10K type strain sequencing project: providing services to taxonomists for standard genome sequencing and annotation.</title>
        <authorList>
            <consortium name="The Broad Institute Genomics Platform"/>
            <consortium name="The Broad Institute Genome Sequencing Center for Infectious Disease"/>
            <person name="Wu L."/>
            <person name="Ma J."/>
        </authorList>
    </citation>
    <scope>NUCLEOTIDE SEQUENCE [LARGE SCALE GENOMIC DNA]</scope>
    <source>
        <strain evidence="3">CCUG 55250</strain>
    </source>
</reference>
<evidence type="ECO:0000256" key="1">
    <source>
        <dbReference type="SAM" id="Phobius"/>
    </source>
</evidence>
<feature type="transmembrane region" description="Helical" evidence="1">
    <location>
        <begin position="29"/>
        <end position="51"/>
    </location>
</feature>
<protein>
    <submittedName>
        <fullName evidence="2">Helix-turn-helix domain-containing protein</fullName>
    </submittedName>
</protein>
<organism evidence="2 3">
    <name type="scientific">Larkinella bovis</name>
    <dbReference type="NCBI Taxonomy" id="683041"/>
    <lineage>
        <taxon>Bacteria</taxon>
        <taxon>Pseudomonadati</taxon>
        <taxon>Bacteroidota</taxon>
        <taxon>Cytophagia</taxon>
        <taxon>Cytophagales</taxon>
        <taxon>Spirosomataceae</taxon>
        <taxon>Larkinella</taxon>
    </lineage>
</organism>